<keyword evidence="4" id="KW-1185">Reference proteome</keyword>
<dbReference type="PANTHER" id="PTHR11668">
    <property type="entry name" value="SERINE/THREONINE PROTEIN PHOSPHATASE"/>
    <property type="match status" value="1"/>
</dbReference>
<dbReference type="Pfam" id="PF00149">
    <property type="entry name" value="Metallophos"/>
    <property type="match status" value="1"/>
</dbReference>
<reference evidence="3" key="1">
    <citation type="submission" date="2016-10" db="EMBL/GenBank/DDBJ databases">
        <authorList>
            <person name="Benchimol M."/>
            <person name="Almeida L.G."/>
            <person name="Vasconcelos A.T."/>
            <person name="Perreira-Neves A."/>
            <person name="Rosa I.A."/>
            <person name="Tasca T."/>
            <person name="Bogo M.R."/>
            <person name="de Souza W."/>
        </authorList>
    </citation>
    <scope>NUCLEOTIDE SEQUENCE [LARGE SCALE GENOMIC DNA]</scope>
    <source>
        <strain evidence="3">K</strain>
    </source>
</reference>
<dbReference type="RefSeq" id="XP_068370663.1">
    <property type="nucleotide sequence ID" value="XM_068490772.1"/>
</dbReference>
<protein>
    <recommendedName>
        <fullName evidence="1">Serine/threonine-protein phosphatase</fullName>
        <ecNumber evidence="1">3.1.3.16</ecNumber>
    </recommendedName>
</protein>
<sequence>MIADCDTCDPVINKIVKAYARIYSMHDLSQQLGSKTIIPRFSLNDLSHLCDAAQLHFSSQPNVLDISSDATVVGDLYGNLPDLLRILSIHGNMKNKSILFLGNYVDYGEFSIESITLLLALCCAYPTKVFLLRGNHEFPKCNQKDGFQEEIMKEYNSQELWWKFNLAFSMMPFAAVINKKVFCVHGGISSQLSHVNQLEHIIRPTNTFGNKILADILYSYPKVDQSKKNHSEAKENNISSSLAADELRKNQINSNPDNSEKCHASQKEKLGELFGSALLQNFLTQNSFTKMIRSNEYVKEGTSSLFDGTLYTVYSAGTKPNTGTVNVGYVVVSDADHVTCHRIERKDDNFSRNEANFATIEDKYQPIARRMFKRDTIVTRRRINKAQSSYQVPILIPKILCNPMQEKHTLLRNEKQLNQLRTQIVNKRLKELE</sequence>
<dbReference type="Proteomes" id="UP000179807">
    <property type="component" value="Unassembled WGS sequence"/>
</dbReference>
<dbReference type="InterPro" id="IPR050341">
    <property type="entry name" value="PP1_catalytic_subunit"/>
</dbReference>
<feature type="domain" description="Serine/threonine specific protein phosphatases" evidence="2">
    <location>
        <begin position="132"/>
        <end position="137"/>
    </location>
</feature>
<dbReference type="EC" id="3.1.3.16" evidence="1"/>
<accession>A0A1J4L1Y1</accession>
<dbReference type="InterPro" id="IPR029052">
    <property type="entry name" value="Metallo-depent_PP-like"/>
</dbReference>
<dbReference type="PRINTS" id="PR00114">
    <property type="entry name" value="STPHPHTASE"/>
</dbReference>
<dbReference type="InterPro" id="IPR006186">
    <property type="entry name" value="Ser/Thr-sp_prot-phosphatase"/>
</dbReference>
<dbReference type="CDD" id="cd00144">
    <property type="entry name" value="MPP_PPP_family"/>
    <property type="match status" value="1"/>
</dbReference>
<keyword evidence="1" id="KW-0378">Hydrolase</keyword>
<dbReference type="InterPro" id="IPR004843">
    <property type="entry name" value="Calcineurin-like_PHP"/>
</dbReference>
<comment type="caution">
    <text evidence="3">The sequence shown here is derived from an EMBL/GenBank/DDBJ whole genome shotgun (WGS) entry which is preliminary data.</text>
</comment>
<organism evidence="3 4">
    <name type="scientific">Tritrichomonas foetus</name>
    <dbReference type="NCBI Taxonomy" id="1144522"/>
    <lineage>
        <taxon>Eukaryota</taxon>
        <taxon>Metamonada</taxon>
        <taxon>Parabasalia</taxon>
        <taxon>Tritrichomonadida</taxon>
        <taxon>Tritrichomonadidae</taxon>
        <taxon>Tritrichomonas</taxon>
    </lineage>
</organism>
<evidence type="ECO:0000256" key="1">
    <source>
        <dbReference type="RuleBase" id="RU004273"/>
    </source>
</evidence>
<dbReference type="PANTHER" id="PTHR11668:SF494">
    <property type="entry name" value="PROTEIN PHOSPHATASE, PUTATIVE-RELATED"/>
    <property type="match status" value="1"/>
</dbReference>
<dbReference type="GeneID" id="94825476"/>
<evidence type="ECO:0000259" key="2">
    <source>
        <dbReference type="PROSITE" id="PS00125"/>
    </source>
</evidence>
<evidence type="ECO:0000313" key="3">
    <source>
        <dbReference type="EMBL" id="OHT17527.1"/>
    </source>
</evidence>
<gene>
    <name evidence="3" type="ORF">TRFO_02577</name>
</gene>
<name>A0A1J4L1Y1_9EUKA</name>
<dbReference type="GO" id="GO:0005634">
    <property type="term" value="C:nucleus"/>
    <property type="evidence" value="ECO:0007669"/>
    <property type="project" value="TreeGrafter"/>
</dbReference>
<dbReference type="GO" id="GO:0005737">
    <property type="term" value="C:cytoplasm"/>
    <property type="evidence" value="ECO:0007669"/>
    <property type="project" value="TreeGrafter"/>
</dbReference>
<evidence type="ECO:0000313" key="4">
    <source>
        <dbReference type="Proteomes" id="UP000179807"/>
    </source>
</evidence>
<proteinExistence type="inferred from homology"/>
<dbReference type="GO" id="GO:0004722">
    <property type="term" value="F:protein serine/threonine phosphatase activity"/>
    <property type="evidence" value="ECO:0007669"/>
    <property type="project" value="UniProtKB-EC"/>
</dbReference>
<dbReference type="SMART" id="SM00156">
    <property type="entry name" value="PP2Ac"/>
    <property type="match status" value="1"/>
</dbReference>
<dbReference type="AlphaFoldDB" id="A0A1J4L1Y1"/>
<dbReference type="SUPFAM" id="SSF56300">
    <property type="entry name" value="Metallo-dependent phosphatases"/>
    <property type="match status" value="1"/>
</dbReference>
<comment type="similarity">
    <text evidence="1">Belongs to the PPP phosphatase family.</text>
</comment>
<dbReference type="Gene3D" id="3.60.21.10">
    <property type="match status" value="1"/>
</dbReference>
<dbReference type="PROSITE" id="PS00125">
    <property type="entry name" value="SER_THR_PHOSPHATASE"/>
    <property type="match status" value="1"/>
</dbReference>
<dbReference type="VEuPathDB" id="TrichDB:TRFO_02577"/>
<comment type="catalytic activity">
    <reaction evidence="1">
        <text>O-phospho-L-threonyl-[protein] + H2O = L-threonyl-[protein] + phosphate</text>
        <dbReference type="Rhea" id="RHEA:47004"/>
        <dbReference type="Rhea" id="RHEA-COMP:11060"/>
        <dbReference type="Rhea" id="RHEA-COMP:11605"/>
        <dbReference type="ChEBI" id="CHEBI:15377"/>
        <dbReference type="ChEBI" id="CHEBI:30013"/>
        <dbReference type="ChEBI" id="CHEBI:43474"/>
        <dbReference type="ChEBI" id="CHEBI:61977"/>
        <dbReference type="EC" id="3.1.3.16"/>
    </reaction>
</comment>
<dbReference type="EMBL" id="MLAK01000002">
    <property type="protein sequence ID" value="OHT17527.1"/>
    <property type="molecule type" value="Genomic_DNA"/>
</dbReference>